<dbReference type="InterPro" id="IPR002637">
    <property type="entry name" value="RdgB/HAM1"/>
</dbReference>
<feature type="binding site" evidence="10">
    <location>
        <begin position="176"/>
        <end position="177"/>
    </location>
    <ligand>
        <name>substrate</name>
    </ligand>
</feature>
<dbReference type="FunFam" id="3.90.950.10:FF:000001">
    <property type="entry name" value="dITP/XTP pyrophosphatase"/>
    <property type="match status" value="1"/>
</dbReference>
<comment type="catalytic activity">
    <reaction evidence="9 10">
        <text>XTP + H2O = XMP + diphosphate + H(+)</text>
        <dbReference type="Rhea" id="RHEA:28610"/>
        <dbReference type="ChEBI" id="CHEBI:15377"/>
        <dbReference type="ChEBI" id="CHEBI:15378"/>
        <dbReference type="ChEBI" id="CHEBI:33019"/>
        <dbReference type="ChEBI" id="CHEBI:57464"/>
        <dbReference type="ChEBI" id="CHEBI:61314"/>
        <dbReference type="EC" id="3.6.1.66"/>
    </reaction>
</comment>
<dbReference type="GO" id="GO:0035870">
    <property type="term" value="F:dITP diphosphatase activity"/>
    <property type="evidence" value="ECO:0007669"/>
    <property type="project" value="UniProtKB-UniRule"/>
</dbReference>
<dbReference type="InterPro" id="IPR029001">
    <property type="entry name" value="ITPase-like_fam"/>
</dbReference>
<dbReference type="GO" id="GO:0046872">
    <property type="term" value="F:metal ion binding"/>
    <property type="evidence" value="ECO:0007669"/>
    <property type="project" value="UniProtKB-KW"/>
</dbReference>
<evidence type="ECO:0000256" key="7">
    <source>
        <dbReference type="ARBA" id="ARBA00023080"/>
    </source>
</evidence>
<feature type="binding site" evidence="10">
    <location>
        <position position="69"/>
    </location>
    <ligand>
        <name>substrate</name>
    </ligand>
</feature>
<feature type="binding site" evidence="10">
    <location>
        <begin position="7"/>
        <end position="12"/>
    </location>
    <ligand>
        <name>substrate</name>
    </ligand>
</feature>
<dbReference type="AlphaFoldDB" id="A0A386HR39"/>
<dbReference type="Gene3D" id="3.90.950.10">
    <property type="match status" value="1"/>
</dbReference>
<feature type="binding site" evidence="10">
    <location>
        <begin position="148"/>
        <end position="151"/>
    </location>
    <ligand>
        <name>substrate</name>
    </ligand>
</feature>
<dbReference type="GO" id="GO:0017111">
    <property type="term" value="F:ribonucleoside triphosphate phosphatase activity"/>
    <property type="evidence" value="ECO:0007669"/>
    <property type="project" value="InterPro"/>
</dbReference>
<dbReference type="OrthoDB" id="9807456at2"/>
<comment type="similarity">
    <text evidence="1 10 11">Belongs to the HAM1 NTPase family.</text>
</comment>
<evidence type="ECO:0000256" key="4">
    <source>
        <dbReference type="ARBA" id="ARBA00022741"/>
    </source>
</evidence>
<keyword evidence="4 10" id="KW-0547">Nucleotide-binding</keyword>
<comment type="catalytic activity">
    <reaction evidence="8 10">
        <text>dITP + H2O = dIMP + diphosphate + H(+)</text>
        <dbReference type="Rhea" id="RHEA:28342"/>
        <dbReference type="ChEBI" id="CHEBI:15377"/>
        <dbReference type="ChEBI" id="CHEBI:15378"/>
        <dbReference type="ChEBI" id="CHEBI:33019"/>
        <dbReference type="ChEBI" id="CHEBI:61194"/>
        <dbReference type="ChEBI" id="CHEBI:61382"/>
        <dbReference type="EC" id="3.6.1.66"/>
    </reaction>
</comment>
<dbReference type="GO" id="GO:0009146">
    <property type="term" value="P:purine nucleoside triphosphate catabolic process"/>
    <property type="evidence" value="ECO:0007669"/>
    <property type="project" value="UniProtKB-UniRule"/>
</dbReference>
<dbReference type="GO" id="GO:0000166">
    <property type="term" value="F:nucleotide binding"/>
    <property type="evidence" value="ECO:0007669"/>
    <property type="project" value="UniProtKB-KW"/>
</dbReference>
<organism evidence="12 13">
    <name type="scientific">Arachidicoccus soli</name>
    <dbReference type="NCBI Taxonomy" id="2341117"/>
    <lineage>
        <taxon>Bacteria</taxon>
        <taxon>Pseudomonadati</taxon>
        <taxon>Bacteroidota</taxon>
        <taxon>Chitinophagia</taxon>
        <taxon>Chitinophagales</taxon>
        <taxon>Chitinophagaceae</taxon>
        <taxon>Arachidicoccus</taxon>
    </lineage>
</organism>
<dbReference type="NCBIfam" id="TIGR00042">
    <property type="entry name" value="RdgB/HAM1 family non-canonical purine NTP pyrophosphatase"/>
    <property type="match status" value="1"/>
</dbReference>
<evidence type="ECO:0000313" key="13">
    <source>
        <dbReference type="Proteomes" id="UP000266118"/>
    </source>
</evidence>
<proteinExistence type="inferred from homology"/>
<dbReference type="Proteomes" id="UP000266118">
    <property type="component" value="Chromosome"/>
</dbReference>
<evidence type="ECO:0000256" key="2">
    <source>
        <dbReference type="ARBA" id="ARBA00011738"/>
    </source>
</evidence>
<dbReference type="PANTHER" id="PTHR11067:SF9">
    <property type="entry name" value="INOSINE TRIPHOSPHATE PYROPHOSPHATASE"/>
    <property type="match status" value="1"/>
</dbReference>
<keyword evidence="6 10" id="KW-0460">Magnesium</keyword>
<dbReference type="PANTHER" id="PTHR11067">
    <property type="entry name" value="INOSINE TRIPHOSPHATE PYROPHOSPHATASE/HAM1 PROTEIN"/>
    <property type="match status" value="1"/>
</dbReference>
<dbReference type="KEGG" id="ark:D6B99_10050"/>
<comment type="function">
    <text evidence="10">Pyrophosphatase that catalyzes the hydrolysis of nucleoside triphosphates to their monophosphate derivatives, with a high preference for the non-canonical purine nucleotides XTP (xanthosine triphosphate), dITP (deoxyinosine triphosphate) and ITP. Seems to function as a house-cleaning enzyme that removes non-canonical purine nucleotides from the nucleotide pool, thus preventing their incorporation into DNA/RNA and avoiding chromosomal lesions.</text>
</comment>
<evidence type="ECO:0000313" key="12">
    <source>
        <dbReference type="EMBL" id="AYD47901.1"/>
    </source>
</evidence>
<evidence type="ECO:0000256" key="3">
    <source>
        <dbReference type="ARBA" id="ARBA00022723"/>
    </source>
</evidence>
<keyword evidence="5 10" id="KW-0378">Hydrolase</keyword>
<evidence type="ECO:0000256" key="6">
    <source>
        <dbReference type="ARBA" id="ARBA00022842"/>
    </source>
</evidence>
<feature type="binding site" evidence="10">
    <location>
        <position position="68"/>
    </location>
    <ligand>
        <name>Mg(2+)</name>
        <dbReference type="ChEBI" id="CHEBI:18420"/>
    </ligand>
</feature>
<protein>
    <recommendedName>
        <fullName evidence="10">dITP/XTP pyrophosphatase</fullName>
        <ecNumber evidence="10">3.6.1.66</ecNumber>
    </recommendedName>
    <alternativeName>
        <fullName evidence="10">Non-canonical purine NTP pyrophosphatase</fullName>
    </alternativeName>
    <alternativeName>
        <fullName evidence="10">Non-standard purine NTP pyrophosphatase</fullName>
    </alternativeName>
    <alternativeName>
        <fullName evidence="10">Nucleoside-triphosphate diphosphatase</fullName>
    </alternativeName>
    <alternativeName>
        <fullName evidence="10">Nucleoside-triphosphate pyrophosphatase</fullName>
        <shortName evidence="10">NTPase</shortName>
    </alternativeName>
</protein>
<dbReference type="HAMAP" id="MF_01405">
    <property type="entry name" value="Non_canon_purine_NTPase"/>
    <property type="match status" value="1"/>
</dbReference>
<comment type="subunit">
    <text evidence="2 10">Homodimer.</text>
</comment>
<dbReference type="GO" id="GO:0005829">
    <property type="term" value="C:cytosol"/>
    <property type="evidence" value="ECO:0007669"/>
    <property type="project" value="TreeGrafter"/>
</dbReference>
<reference evidence="12 13" key="1">
    <citation type="submission" date="2018-09" db="EMBL/GenBank/DDBJ databases">
        <title>Arachidicoccus sp. nov., a bacterium isolated from soil.</title>
        <authorList>
            <person name="Weon H.-Y."/>
            <person name="Kwon S.-W."/>
            <person name="Lee S.A."/>
        </authorList>
    </citation>
    <scope>NUCLEOTIDE SEQUENCE [LARGE SCALE GENOMIC DNA]</scope>
    <source>
        <strain evidence="12 13">KIS59-12</strain>
    </source>
</reference>
<feature type="active site" description="Proton acceptor" evidence="10">
    <location>
        <position position="68"/>
    </location>
</feature>
<dbReference type="Pfam" id="PF01725">
    <property type="entry name" value="Ham1p_like"/>
    <property type="match status" value="1"/>
</dbReference>
<dbReference type="GO" id="GO:0009117">
    <property type="term" value="P:nucleotide metabolic process"/>
    <property type="evidence" value="ECO:0007669"/>
    <property type="project" value="UniProtKB-KW"/>
</dbReference>
<evidence type="ECO:0000256" key="5">
    <source>
        <dbReference type="ARBA" id="ARBA00022801"/>
    </source>
</evidence>
<evidence type="ECO:0000256" key="9">
    <source>
        <dbReference type="ARBA" id="ARBA00052017"/>
    </source>
</evidence>
<keyword evidence="3 10" id="KW-0479">Metal-binding</keyword>
<dbReference type="EC" id="3.6.1.66" evidence="10"/>
<keyword evidence="13" id="KW-1185">Reference proteome</keyword>
<dbReference type="EMBL" id="CP032489">
    <property type="protein sequence ID" value="AYD47901.1"/>
    <property type="molecule type" value="Genomic_DNA"/>
</dbReference>
<dbReference type="GO" id="GO:0036222">
    <property type="term" value="F:XTP diphosphatase activity"/>
    <property type="evidence" value="ECO:0007669"/>
    <property type="project" value="UniProtKB-UniRule"/>
</dbReference>
<gene>
    <name evidence="12" type="primary">rdgB</name>
    <name evidence="12" type="ORF">D6B99_10050</name>
</gene>
<comment type="cofactor">
    <cofactor evidence="10">
        <name>Mg(2+)</name>
        <dbReference type="ChEBI" id="CHEBI:18420"/>
    </cofactor>
    <text evidence="10">Binds 1 Mg(2+) ion per subunit.</text>
</comment>
<dbReference type="GO" id="GO:0036220">
    <property type="term" value="F:ITP diphosphatase activity"/>
    <property type="evidence" value="ECO:0007669"/>
    <property type="project" value="UniProtKB-UniRule"/>
</dbReference>
<name>A0A386HR39_9BACT</name>
<comment type="catalytic activity">
    <reaction evidence="10">
        <text>ITP + H2O = IMP + diphosphate + H(+)</text>
        <dbReference type="Rhea" id="RHEA:29399"/>
        <dbReference type="ChEBI" id="CHEBI:15377"/>
        <dbReference type="ChEBI" id="CHEBI:15378"/>
        <dbReference type="ChEBI" id="CHEBI:33019"/>
        <dbReference type="ChEBI" id="CHEBI:58053"/>
        <dbReference type="ChEBI" id="CHEBI:61402"/>
        <dbReference type="EC" id="3.6.1.66"/>
    </reaction>
</comment>
<feature type="binding site" evidence="10">
    <location>
        <position position="171"/>
    </location>
    <ligand>
        <name>substrate</name>
    </ligand>
</feature>
<accession>A0A386HR39</accession>
<evidence type="ECO:0000256" key="1">
    <source>
        <dbReference type="ARBA" id="ARBA00008023"/>
    </source>
</evidence>
<evidence type="ECO:0000256" key="8">
    <source>
        <dbReference type="ARBA" id="ARBA00051875"/>
    </source>
</evidence>
<dbReference type="InterPro" id="IPR020922">
    <property type="entry name" value="dITP/XTP_pyrophosphatase"/>
</dbReference>
<evidence type="ECO:0000256" key="11">
    <source>
        <dbReference type="RuleBase" id="RU003781"/>
    </source>
</evidence>
<dbReference type="RefSeq" id="WP_119987741.1">
    <property type="nucleotide sequence ID" value="NZ_CP032489.1"/>
</dbReference>
<comment type="caution">
    <text evidence="10">Lacks conserved residue(s) required for the propagation of feature annotation.</text>
</comment>
<sequence>MQLIFATNNPNKVKEIKKILPQNIDVKSLREAGIEIEIPEPHDSLKENASEKSRTIFNLMQQNCFSEDTGLIVDALKGAPGVKSARYAGEPANDENNIDKLLQNLSGEENRSARFKTIISLIWEEKEYWFEGVCEGRIIEKRIGDSGFGYDPVFIPEGSIKTFAQMDTEEKNLFSHRKKAMAKLLAFMEKITKE</sequence>
<dbReference type="SUPFAM" id="SSF52972">
    <property type="entry name" value="ITPase-like"/>
    <property type="match status" value="1"/>
</dbReference>
<dbReference type="CDD" id="cd00515">
    <property type="entry name" value="HAM1"/>
    <property type="match status" value="1"/>
</dbReference>
<keyword evidence="7 10" id="KW-0546">Nucleotide metabolism</keyword>
<evidence type="ECO:0000256" key="10">
    <source>
        <dbReference type="HAMAP-Rule" id="MF_01405"/>
    </source>
</evidence>